<feature type="domain" description="PhnB-like" evidence="1">
    <location>
        <begin position="4"/>
        <end position="128"/>
    </location>
</feature>
<dbReference type="InterPro" id="IPR028973">
    <property type="entry name" value="PhnB-like"/>
</dbReference>
<proteinExistence type="predicted"/>
<sequence length="135" mass="15269">MFQMTPYLFFSGRGRAALDFYQTCFGGEITSIQYYRDAPQVIPGVDPNWVMHAEFEAFGLKLMMSDGLAQKARQGNTVSLALSLTDLDLQTRLFDRLSKGGYVMVPLADTALGARFGKVEDKFGIRWMLHCERVR</sequence>
<dbReference type="Proteomes" id="UP000535589">
    <property type="component" value="Unassembled WGS sequence"/>
</dbReference>
<evidence type="ECO:0000313" key="2">
    <source>
        <dbReference type="EMBL" id="NLS14691.1"/>
    </source>
</evidence>
<dbReference type="PANTHER" id="PTHR33990:SF1">
    <property type="entry name" value="PROTEIN YJDN"/>
    <property type="match status" value="1"/>
</dbReference>
<dbReference type="SUPFAM" id="SSF54593">
    <property type="entry name" value="Glyoxalase/Bleomycin resistance protein/Dihydroxybiphenyl dioxygenase"/>
    <property type="match status" value="1"/>
</dbReference>
<dbReference type="PANTHER" id="PTHR33990">
    <property type="entry name" value="PROTEIN YJDN-RELATED"/>
    <property type="match status" value="1"/>
</dbReference>
<gene>
    <name evidence="2" type="ORF">HGP28_17675</name>
</gene>
<name>A0A7X8TTT8_9VIBR</name>
<dbReference type="Gene3D" id="3.10.180.10">
    <property type="entry name" value="2,3-Dihydroxybiphenyl 1,2-Dioxygenase, domain 1"/>
    <property type="match status" value="1"/>
</dbReference>
<reference evidence="2 3" key="1">
    <citation type="submission" date="2020-04" db="EMBL/GenBank/DDBJ databases">
        <title>Vibrio sp. SM6, a novel species isolated from seawater.</title>
        <authorList>
            <person name="Wang X."/>
        </authorList>
    </citation>
    <scope>NUCLEOTIDE SEQUENCE [LARGE SCALE GENOMIC DNA]</scope>
    <source>
        <strain evidence="2 3">SM6</strain>
    </source>
</reference>
<dbReference type="AlphaFoldDB" id="A0A7X8TTT8"/>
<protein>
    <submittedName>
        <fullName evidence="2">VOC family protein</fullName>
    </submittedName>
</protein>
<comment type="caution">
    <text evidence="2">The sequence shown here is derived from an EMBL/GenBank/DDBJ whole genome shotgun (WGS) entry which is preliminary data.</text>
</comment>
<evidence type="ECO:0000259" key="1">
    <source>
        <dbReference type="Pfam" id="PF06983"/>
    </source>
</evidence>
<accession>A0A7X8TTT8</accession>
<organism evidence="2 3">
    <name type="scientific">Vibrio agarilyticus</name>
    <dbReference type="NCBI Taxonomy" id="2726741"/>
    <lineage>
        <taxon>Bacteria</taxon>
        <taxon>Pseudomonadati</taxon>
        <taxon>Pseudomonadota</taxon>
        <taxon>Gammaproteobacteria</taxon>
        <taxon>Vibrionales</taxon>
        <taxon>Vibrionaceae</taxon>
        <taxon>Vibrio</taxon>
    </lineage>
</organism>
<dbReference type="InterPro" id="IPR029068">
    <property type="entry name" value="Glyas_Bleomycin-R_OHBP_Dase"/>
</dbReference>
<keyword evidence="3" id="KW-1185">Reference proteome</keyword>
<dbReference type="EMBL" id="JABAIK010000027">
    <property type="protein sequence ID" value="NLS14691.1"/>
    <property type="molecule type" value="Genomic_DNA"/>
</dbReference>
<evidence type="ECO:0000313" key="3">
    <source>
        <dbReference type="Proteomes" id="UP000535589"/>
    </source>
</evidence>
<dbReference type="Pfam" id="PF06983">
    <property type="entry name" value="3-dmu-9_3-mt"/>
    <property type="match status" value="1"/>
</dbReference>
<dbReference type="RefSeq" id="WP_168837784.1">
    <property type="nucleotide sequence ID" value="NZ_JABAIK010000027.1"/>
</dbReference>
<dbReference type="CDD" id="cd06588">
    <property type="entry name" value="PhnB_like"/>
    <property type="match status" value="1"/>
</dbReference>